<evidence type="ECO:0000313" key="2">
    <source>
        <dbReference type="EMBL" id="HGB35533.1"/>
    </source>
</evidence>
<accession>A0A7V3NT55</accession>
<dbReference type="EMBL" id="DTGD01000056">
    <property type="protein sequence ID" value="HGB35533.1"/>
    <property type="molecule type" value="Genomic_DNA"/>
</dbReference>
<proteinExistence type="predicted"/>
<feature type="signal peptide" evidence="1">
    <location>
        <begin position="1"/>
        <end position="23"/>
    </location>
</feature>
<gene>
    <name evidence="2" type="ORF">ENV38_01335</name>
</gene>
<dbReference type="PROSITE" id="PS51257">
    <property type="entry name" value="PROKAR_LIPOPROTEIN"/>
    <property type="match status" value="1"/>
</dbReference>
<reference evidence="2" key="1">
    <citation type="journal article" date="2020" name="mSystems">
        <title>Genome- and Community-Level Interaction Insights into Carbon Utilization and Element Cycling Functions of Hydrothermarchaeota in Hydrothermal Sediment.</title>
        <authorList>
            <person name="Zhou Z."/>
            <person name="Liu Y."/>
            <person name="Xu W."/>
            <person name="Pan J."/>
            <person name="Luo Z.H."/>
            <person name="Li M."/>
        </authorList>
    </citation>
    <scope>NUCLEOTIDE SEQUENCE [LARGE SCALE GENOMIC DNA]</scope>
    <source>
        <strain evidence="2">SpSt-754</strain>
    </source>
</reference>
<evidence type="ECO:0000256" key="1">
    <source>
        <dbReference type="SAM" id="SignalP"/>
    </source>
</evidence>
<name>A0A7V3NT55_UNCW3</name>
<feature type="chain" id="PRO_5030640578" description="Carboxypeptidase regulatory-like domain-containing protein" evidence="1">
    <location>
        <begin position="24"/>
        <end position="148"/>
    </location>
</feature>
<comment type="caution">
    <text evidence="2">The sequence shown here is derived from an EMBL/GenBank/DDBJ whole genome shotgun (WGS) entry which is preliminary data.</text>
</comment>
<evidence type="ECO:0008006" key="3">
    <source>
        <dbReference type="Google" id="ProtNLM"/>
    </source>
</evidence>
<organism evidence="2">
    <name type="scientific">candidate division WOR-3 bacterium</name>
    <dbReference type="NCBI Taxonomy" id="2052148"/>
    <lineage>
        <taxon>Bacteria</taxon>
        <taxon>Bacteria division WOR-3</taxon>
    </lineage>
</organism>
<sequence length="148" mass="16002">MRYLYLGIALVAAFLFSSCSSISDNTLTVTGKVGYEVALIDTVHNETTFVFVAARGAKLYLMGDPGAEYPYSGSILETTSDTSGNYTFVVEPVTQYEGLIPCSNIGIKIQAFYHDSLIGPAYGELTGFSITPGKDATLPTIYLKRQTQ</sequence>
<keyword evidence="1" id="KW-0732">Signal</keyword>
<dbReference type="AlphaFoldDB" id="A0A7V3NT55"/>
<protein>
    <recommendedName>
        <fullName evidence="3">Carboxypeptidase regulatory-like domain-containing protein</fullName>
    </recommendedName>
</protein>